<dbReference type="STRING" id="1454004.AW11_02011"/>
<organism evidence="1 2">
    <name type="scientific">Accumulibacter regalis</name>
    <dbReference type="NCBI Taxonomy" id="522306"/>
    <lineage>
        <taxon>Bacteria</taxon>
        <taxon>Pseudomonadati</taxon>
        <taxon>Pseudomonadota</taxon>
        <taxon>Betaproteobacteria</taxon>
        <taxon>Candidatus Accumulibacter</taxon>
    </lineage>
</organism>
<dbReference type="PATRIC" id="fig|1454004.3.peg.2078"/>
<name>A0A011QHE7_ACCRE</name>
<comment type="caution">
    <text evidence="1">The sequence shown here is derived from an EMBL/GenBank/DDBJ whole genome shotgun (WGS) entry which is preliminary data.</text>
</comment>
<accession>A0A011QHE7</accession>
<dbReference type="Proteomes" id="UP000022141">
    <property type="component" value="Unassembled WGS sequence"/>
</dbReference>
<gene>
    <name evidence="1" type="ORF">AW11_02011</name>
</gene>
<sequence length="138" mass="15326">MTWDNASPSPATDRGIRIALIFALAAERLSVYYEHDQWLKEGQGASLAADWLARSKRRLPLDERRQLSALSEQLARQIADTLSREAALHTAHEMMEALDPNYESEIGRALMVECERLLDGAVAEQAAAKGEVRLAPDP</sequence>
<protein>
    <submittedName>
        <fullName evidence="1">Uncharacterized protein</fullName>
    </submittedName>
</protein>
<dbReference type="AlphaFoldDB" id="A0A011QHE7"/>
<keyword evidence="2" id="KW-1185">Reference proteome</keyword>
<evidence type="ECO:0000313" key="2">
    <source>
        <dbReference type="Proteomes" id="UP000022141"/>
    </source>
</evidence>
<evidence type="ECO:0000313" key="1">
    <source>
        <dbReference type="EMBL" id="EXI88737.1"/>
    </source>
</evidence>
<reference evidence="1" key="1">
    <citation type="submission" date="2014-02" db="EMBL/GenBank/DDBJ databases">
        <title>Expanding our view of genomic diversity in Candidatus Accumulibacter clades.</title>
        <authorList>
            <person name="Skennerton C.T."/>
            <person name="Barr J.J."/>
            <person name="Slater F.R."/>
            <person name="Bond P.L."/>
            <person name="Tyson G.W."/>
        </authorList>
    </citation>
    <scope>NUCLEOTIDE SEQUENCE [LARGE SCALE GENOMIC DNA]</scope>
</reference>
<dbReference type="eggNOG" id="ENOG5032UNZ">
    <property type="taxonomic scope" value="Bacteria"/>
</dbReference>
<proteinExistence type="predicted"/>
<dbReference type="EMBL" id="JEMY01000025">
    <property type="protein sequence ID" value="EXI88737.1"/>
    <property type="molecule type" value="Genomic_DNA"/>
</dbReference>